<feature type="compositionally biased region" description="Basic and acidic residues" evidence="1">
    <location>
        <begin position="108"/>
        <end position="117"/>
    </location>
</feature>
<evidence type="ECO:0000313" key="2">
    <source>
        <dbReference type="EMBL" id="MFG6442567.1"/>
    </source>
</evidence>
<keyword evidence="3" id="KW-1185">Reference proteome</keyword>
<evidence type="ECO:0008006" key="4">
    <source>
        <dbReference type="Google" id="ProtNLM"/>
    </source>
</evidence>
<proteinExistence type="predicted"/>
<evidence type="ECO:0000313" key="3">
    <source>
        <dbReference type="Proteomes" id="UP001606301"/>
    </source>
</evidence>
<organism evidence="2 3">
    <name type="scientific">Pelomonas margarita</name>
    <dbReference type="NCBI Taxonomy" id="3299031"/>
    <lineage>
        <taxon>Bacteria</taxon>
        <taxon>Pseudomonadati</taxon>
        <taxon>Pseudomonadota</taxon>
        <taxon>Betaproteobacteria</taxon>
        <taxon>Burkholderiales</taxon>
        <taxon>Sphaerotilaceae</taxon>
        <taxon>Roseateles</taxon>
    </lineage>
</organism>
<sequence>MKPPKPWIPLLLGLGLALPLLVIAQEGQRDPTAWPEALRSAMAASTPASSASAERAGIRQVIFSNGRGYVVQRGRRYAVGEQLDGARIERITEQAVWLREAGQLRRESLYSGVEKRPPAPARAAPKHSKEKQP</sequence>
<accession>A0ABW7FMN4</accession>
<comment type="caution">
    <text evidence="2">The sequence shown here is derived from an EMBL/GenBank/DDBJ whole genome shotgun (WGS) entry which is preliminary data.</text>
</comment>
<dbReference type="EMBL" id="JBIGHW010000011">
    <property type="protein sequence ID" value="MFG6442567.1"/>
    <property type="molecule type" value="Genomic_DNA"/>
</dbReference>
<feature type="region of interest" description="Disordered" evidence="1">
    <location>
        <begin position="108"/>
        <end position="133"/>
    </location>
</feature>
<gene>
    <name evidence="2" type="ORF">ACG0Z3_17915</name>
</gene>
<dbReference type="Proteomes" id="UP001606301">
    <property type="component" value="Unassembled WGS sequence"/>
</dbReference>
<dbReference type="RefSeq" id="WP_394399946.1">
    <property type="nucleotide sequence ID" value="NZ_JBIGHW010000011.1"/>
</dbReference>
<reference evidence="2 3" key="1">
    <citation type="submission" date="2024-08" db="EMBL/GenBank/DDBJ databases">
        <authorList>
            <person name="Lu H."/>
        </authorList>
    </citation>
    <scope>NUCLEOTIDE SEQUENCE [LARGE SCALE GENOMIC DNA]</scope>
    <source>
        <strain evidence="2 3">LKC17W</strain>
    </source>
</reference>
<name>A0ABW7FMN4_9BURK</name>
<protein>
    <recommendedName>
        <fullName evidence="4">MSHA biogenesis protein MshK</fullName>
    </recommendedName>
</protein>
<evidence type="ECO:0000256" key="1">
    <source>
        <dbReference type="SAM" id="MobiDB-lite"/>
    </source>
</evidence>
<feature type="compositionally biased region" description="Basic residues" evidence="1">
    <location>
        <begin position="124"/>
        <end position="133"/>
    </location>
</feature>